<dbReference type="EMBL" id="GBRH01199937">
    <property type="protein sequence ID" value="JAD97958.1"/>
    <property type="molecule type" value="Transcribed_RNA"/>
</dbReference>
<organism evidence="1">
    <name type="scientific">Arundo donax</name>
    <name type="common">Giant reed</name>
    <name type="synonym">Donax arundinaceus</name>
    <dbReference type="NCBI Taxonomy" id="35708"/>
    <lineage>
        <taxon>Eukaryota</taxon>
        <taxon>Viridiplantae</taxon>
        <taxon>Streptophyta</taxon>
        <taxon>Embryophyta</taxon>
        <taxon>Tracheophyta</taxon>
        <taxon>Spermatophyta</taxon>
        <taxon>Magnoliopsida</taxon>
        <taxon>Liliopsida</taxon>
        <taxon>Poales</taxon>
        <taxon>Poaceae</taxon>
        <taxon>PACMAD clade</taxon>
        <taxon>Arundinoideae</taxon>
        <taxon>Arundineae</taxon>
        <taxon>Arundo</taxon>
    </lineage>
</organism>
<protein>
    <submittedName>
        <fullName evidence="1">Uncharacterized protein</fullName>
    </submittedName>
</protein>
<sequence length="51" mass="6087">MIFNESKFPFELTKVSTNLLFFLGNHLNQNVTSEKLNWIMGTKYRKIRLHS</sequence>
<reference evidence="1" key="2">
    <citation type="journal article" date="2015" name="Data Brief">
        <title>Shoot transcriptome of the giant reed, Arundo donax.</title>
        <authorList>
            <person name="Barrero R.A."/>
            <person name="Guerrero F.D."/>
            <person name="Moolhuijzen P."/>
            <person name="Goolsby J.A."/>
            <person name="Tidwell J."/>
            <person name="Bellgard S.E."/>
            <person name="Bellgard M.I."/>
        </authorList>
    </citation>
    <scope>NUCLEOTIDE SEQUENCE</scope>
    <source>
        <tissue evidence="1">Shoot tissue taken approximately 20 cm above the soil surface</tissue>
    </source>
</reference>
<proteinExistence type="predicted"/>
<dbReference type="AlphaFoldDB" id="A0A0A9EG15"/>
<name>A0A0A9EG15_ARUDO</name>
<evidence type="ECO:0000313" key="1">
    <source>
        <dbReference type="EMBL" id="JAD97958.1"/>
    </source>
</evidence>
<accession>A0A0A9EG15</accession>
<reference evidence="1" key="1">
    <citation type="submission" date="2014-09" db="EMBL/GenBank/DDBJ databases">
        <authorList>
            <person name="Magalhaes I.L.F."/>
            <person name="Oliveira U."/>
            <person name="Santos F.R."/>
            <person name="Vidigal T.H.D.A."/>
            <person name="Brescovit A.D."/>
            <person name="Santos A.J."/>
        </authorList>
    </citation>
    <scope>NUCLEOTIDE SEQUENCE</scope>
    <source>
        <tissue evidence="1">Shoot tissue taken approximately 20 cm above the soil surface</tissue>
    </source>
</reference>